<keyword evidence="8" id="KW-1185">Reference proteome</keyword>
<dbReference type="Pfam" id="PF03466">
    <property type="entry name" value="LysR_substrate"/>
    <property type="match status" value="1"/>
</dbReference>
<keyword evidence="2" id="KW-0805">Transcription regulation</keyword>
<protein>
    <submittedName>
        <fullName evidence="7">LysR family transcriptional regulator</fullName>
    </submittedName>
</protein>
<evidence type="ECO:0000256" key="1">
    <source>
        <dbReference type="ARBA" id="ARBA00009437"/>
    </source>
</evidence>
<evidence type="ECO:0000256" key="3">
    <source>
        <dbReference type="ARBA" id="ARBA00023125"/>
    </source>
</evidence>
<dbReference type="GO" id="GO:0003700">
    <property type="term" value="F:DNA-binding transcription factor activity"/>
    <property type="evidence" value="ECO:0007669"/>
    <property type="project" value="InterPro"/>
</dbReference>
<dbReference type="AlphaFoldDB" id="A0A367EIM1"/>
<keyword evidence="4" id="KW-0804">Transcription</keyword>
<gene>
    <name evidence="7" type="ORF">DQ392_17310</name>
</gene>
<reference evidence="7 8" key="1">
    <citation type="submission" date="2018-06" db="EMBL/GenBank/DDBJ databases">
        <title>Streptomyces reniochalinae sp. nov. and Streptomyces diacarnus sp. nov. from marine sponges.</title>
        <authorList>
            <person name="Li L."/>
        </authorList>
    </citation>
    <scope>NUCLEOTIDE SEQUENCE [LARGE SCALE GENOMIC DNA]</scope>
    <source>
        <strain evidence="7 8">LHW50302</strain>
    </source>
</reference>
<evidence type="ECO:0000313" key="8">
    <source>
        <dbReference type="Proteomes" id="UP000253507"/>
    </source>
</evidence>
<evidence type="ECO:0000256" key="2">
    <source>
        <dbReference type="ARBA" id="ARBA00023015"/>
    </source>
</evidence>
<dbReference type="OrthoDB" id="9808620at2"/>
<proteinExistence type="inferred from homology"/>
<evidence type="ECO:0000256" key="4">
    <source>
        <dbReference type="ARBA" id="ARBA00023163"/>
    </source>
</evidence>
<evidence type="ECO:0000313" key="7">
    <source>
        <dbReference type="EMBL" id="RCG17609.1"/>
    </source>
</evidence>
<dbReference type="PRINTS" id="PR00039">
    <property type="entry name" value="HTHLYSR"/>
</dbReference>
<dbReference type="Proteomes" id="UP000253507">
    <property type="component" value="Unassembled WGS sequence"/>
</dbReference>
<feature type="region of interest" description="Disordered" evidence="5">
    <location>
        <begin position="1"/>
        <end position="30"/>
    </location>
</feature>
<feature type="domain" description="HTH lysR-type" evidence="6">
    <location>
        <begin position="32"/>
        <end position="89"/>
    </location>
</feature>
<dbReference type="InterPro" id="IPR036390">
    <property type="entry name" value="WH_DNA-bd_sf"/>
</dbReference>
<feature type="region of interest" description="Disordered" evidence="5">
    <location>
        <begin position="327"/>
        <end position="353"/>
    </location>
</feature>
<organism evidence="7 8">
    <name type="scientific">Streptomyces reniochalinae</name>
    <dbReference type="NCBI Taxonomy" id="2250578"/>
    <lineage>
        <taxon>Bacteria</taxon>
        <taxon>Bacillati</taxon>
        <taxon>Actinomycetota</taxon>
        <taxon>Actinomycetes</taxon>
        <taxon>Kitasatosporales</taxon>
        <taxon>Streptomycetaceae</taxon>
        <taxon>Streptomyces</taxon>
    </lineage>
</organism>
<evidence type="ECO:0000259" key="6">
    <source>
        <dbReference type="PROSITE" id="PS50931"/>
    </source>
</evidence>
<dbReference type="InterPro" id="IPR000847">
    <property type="entry name" value="LysR_HTH_N"/>
</dbReference>
<dbReference type="Pfam" id="PF00126">
    <property type="entry name" value="HTH_1"/>
    <property type="match status" value="1"/>
</dbReference>
<dbReference type="SUPFAM" id="SSF46785">
    <property type="entry name" value="Winged helix' DNA-binding domain"/>
    <property type="match status" value="1"/>
</dbReference>
<dbReference type="SUPFAM" id="SSF53850">
    <property type="entry name" value="Periplasmic binding protein-like II"/>
    <property type="match status" value="1"/>
</dbReference>
<name>A0A367EIM1_9ACTN</name>
<comment type="caution">
    <text evidence="7">The sequence shown here is derived from an EMBL/GenBank/DDBJ whole genome shotgun (WGS) entry which is preliminary data.</text>
</comment>
<dbReference type="Gene3D" id="1.10.10.10">
    <property type="entry name" value="Winged helix-like DNA-binding domain superfamily/Winged helix DNA-binding domain"/>
    <property type="match status" value="1"/>
</dbReference>
<dbReference type="InterPro" id="IPR005119">
    <property type="entry name" value="LysR_subst-bd"/>
</dbReference>
<dbReference type="PANTHER" id="PTHR30126:SF39">
    <property type="entry name" value="HTH-TYPE TRANSCRIPTIONAL REGULATOR CYSL"/>
    <property type="match status" value="1"/>
</dbReference>
<dbReference type="InterPro" id="IPR036388">
    <property type="entry name" value="WH-like_DNA-bd_sf"/>
</dbReference>
<dbReference type="FunFam" id="1.10.10.10:FF:000001">
    <property type="entry name" value="LysR family transcriptional regulator"/>
    <property type="match status" value="1"/>
</dbReference>
<dbReference type="EMBL" id="QOIM01000036">
    <property type="protein sequence ID" value="RCG17609.1"/>
    <property type="molecule type" value="Genomic_DNA"/>
</dbReference>
<sequence>MSESYAGAVTADSAEPPAAPTPGAAPVPSRTPDLESLRLLVLVAELGSLGRAAERLRIAQPSASRRLSTLERALGLVLVDRTRRGSRLTASGQIVAGHARRVLDEVEALLTGSDALRDRREAELRVAASLTIAEYLLPAWISELRGRRPELYIGLQVTNSEHVPGLVESGEADVGFVEGPHLSQVMSTRQVAEDRLVVVVDPGHPWARRRQPPDARELSTTPLVLRERGSGTRQTLDRALHLAGCGRARALLELGSTAAVRGAVIAGTGPAVLSELAVRGDVAEGRLVGIDVAGVDLTRALRAVWPMGRRLVGPAAELVAVARGDDRAGRGGVRRGRAAPRGDHPSRAGGGAG</sequence>
<dbReference type="Gene3D" id="3.40.190.10">
    <property type="entry name" value="Periplasmic binding protein-like II"/>
    <property type="match status" value="2"/>
</dbReference>
<accession>A0A367EIM1</accession>
<evidence type="ECO:0000256" key="5">
    <source>
        <dbReference type="SAM" id="MobiDB-lite"/>
    </source>
</evidence>
<keyword evidence="3" id="KW-0238">DNA-binding</keyword>
<dbReference type="GO" id="GO:0000976">
    <property type="term" value="F:transcription cis-regulatory region binding"/>
    <property type="evidence" value="ECO:0007669"/>
    <property type="project" value="TreeGrafter"/>
</dbReference>
<dbReference type="PROSITE" id="PS50931">
    <property type="entry name" value="HTH_LYSR"/>
    <property type="match status" value="1"/>
</dbReference>
<dbReference type="PANTHER" id="PTHR30126">
    <property type="entry name" value="HTH-TYPE TRANSCRIPTIONAL REGULATOR"/>
    <property type="match status" value="1"/>
</dbReference>
<comment type="similarity">
    <text evidence="1">Belongs to the LysR transcriptional regulatory family.</text>
</comment>